<evidence type="ECO:0000259" key="18">
    <source>
        <dbReference type="Pfam" id="PF21162"/>
    </source>
</evidence>
<evidence type="ECO:0000256" key="7">
    <source>
        <dbReference type="ARBA" id="ARBA00022630"/>
    </source>
</evidence>
<dbReference type="SUPFAM" id="SSF51905">
    <property type="entry name" value="FAD/NAD(P)-binding domain"/>
    <property type="match status" value="1"/>
</dbReference>
<protein>
    <recommendedName>
        <fullName evidence="4">electron-transferring-flavoprotein dehydrogenase</fullName>
        <ecNumber evidence="4">1.5.5.1</ecNumber>
    </recommendedName>
    <alternativeName>
        <fullName evidence="15">Electron-transferring-flavoprotein dehydrogenase</fullName>
    </alternativeName>
</protein>
<comment type="cofactor">
    <cofactor evidence="2">
        <name>FAD</name>
        <dbReference type="ChEBI" id="CHEBI:57692"/>
    </cofactor>
</comment>
<evidence type="ECO:0000256" key="3">
    <source>
        <dbReference type="ARBA" id="ARBA00002819"/>
    </source>
</evidence>
<name>A0A381PLA1_9ZZZZ</name>
<keyword evidence="10" id="KW-0249">Electron transport</keyword>
<dbReference type="PANTHER" id="PTHR10617">
    <property type="entry name" value="ELECTRON TRANSFER FLAVOPROTEIN-UBIQUINONE OXIDOREDUCTASE"/>
    <property type="match status" value="1"/>
</dbReference>
<dbReference type="InterPro" id="IPR040156">
    <property type="entry name" value="ETF-QO"/>
</dbReference>
<sequence length="552" mass="61890">MNQHIERESMEFDVVIVGAGPAGLSAACRLKQLAKQDNHELSVVVVEKGSEVGSHILSGNVFETRALDELFPNWKSENAPIKTSVNHDEFYYLRNEKSSLRIPELFIPRPMRNKKNYIISLGQLCQWLATKAESLGVDIFSGFAASEILFDENGVVRGIATSDMGINKKGEQKPSFQAGYELLGKHTIFAEGCRGNLGEQLMDHFKLRENADPQHYGIGIKEIWEIDTEKHKEGLVVHTLGWPLDNHTEGGGFLYHASGNQVFIGIIVALNYKNPYLSPYDEFQRWKHHPRILRYLEGGRRISYGARAVNKGGFQSLPKLSFPGGMIIGCDAGFLNGAKIKGTHTAIKSGMLAAESIFEAKNNNQLNSELDIFQQKYENSWLYDELYSARNFGPGLNKLGIFFGAIFTFIDQNIFFGKLPFTWKNTTPDHLSLNEVSEEKPIKYPKPDGIVSFDKLSSVFLSSTNHEEDQPSHLKLQNTSIPITHNLPKYDEPAQRYCPAGVYEIVKENNQPRFQINAQNCVHCKTCDIKDPSQNIIWTVPEGGGGPNYSGM</sequence>
<dbReference type="InterPro" id="IPR049398">
    <property type="entry name" value="ETF-QO/FixC_UQ-bd"/>
</dbReference>
<evidence type="ECO:0000256" key="13">
    <source>
        <dbReference type="ARBA" id="ARBA00023014"/>
    </source>
</evidence>
<comment type="cofactor">
    <cofactor evidence="1">
        <name>[4Fe-4S] cluster</name>
        <dbReference type="ChEBI" id="CHEBI:49883"/>
    </cofactor>
</comment>
<dbReference type="GO" id="GO:0004174">
    <property type="term" value="F:electron-transferring-flavoprotein dehydrogenase activity"/>
    <property type="evidence" value="ECO:0007669"/>
    <property type="project" value="UniProtKB-EC"/>
</dbReference>
<comment type="function">
    <text evidence="3">Accepts electrons from ETF and reduces ubiquinone.</text>
</comment>
<evidence type="ECO:0000256" key="5">
    <source>
        <dbReference type="ARBA" id="ARBA00022448"/>
    </source>
</evidence>
<keyword evidence="12" id="KW-0408">Iron</keyword>
<evidence type="ECO:0000256" key="15">
    <source>
        <dbReference type="ARBA" id="ARBA00032754"/>
    </source>
</evidence>
<keyword evidence="5" id="KW-0813">Transport</keyword>
<evidence type="ECO:0000256" key="1">
    <source>
        <dbReference type="ARBA" id="ARBA00001966"/>
    </source>
</evidence>
<proteinExistence type="predicted"/>
<keyword evidence="14" id="KW-0830">Ubiquinone</keyword>
<organism evidence="19">
    <name type="scientific">marine metagenome</name>
    <dbReference type="NCBI Taxonomy" id="408172"/>
    <lineage>
        <taxon>unclassified sequences</taxon>
        <taxon>metagenomes</taxon>
        <taxon>ecological metagenomes</taxon>
    </lineage>
</organism>
<evidence type="ECO:0000256" key="4">
    <source>
        <dbReference type="ARBA" id="ARBA00012696"/>
    </source>
</evidence>
<keyword evidence="11" id="KW-0560">Oxidoreductase</keyword>
<dbReference type="FunFam" id="3.30.70.20:FF:000012">
    <property type="entry name" value="Electron transfer flavoprotein-ubiquinone oxidoreductase, mitochondrial"/>
    <property type="match status" value="1"/>
</dbReference>
<dbReference type="EMBL" id="UINC01000979">
    <property type="protein sequence ID" value="SUZ66223.1"/>
    <property type="molecule type" value="Genomic_DNA"/>
</dbReference>
<dbReference type="SUPFAM" id="SSF54862">
    <property type="entry name" value="4Fe-4S ferredoxins"/>
    <property type="match status" value="1"/>
</dbReference>
<evidence type="ECO:0000259" key="17">
    <source>
        <dbReference type="Pfam" id="PF05187"/>
    </source>
</evidence>
<evidence type="ECO:0000256" key="8">
    <source>
        <dbReference type="ARBA" id="ARBA00022723"/>
    </source>
</evidence>
<dbReference type="EC" id="1.5.5.1" evidence="4"/>
<evidence type="ECO:0000256" key="14">
    <source>
        <dbReference type="ARBA" id="ARBA00023075"/>
    </source>
</evidence>
<dbReference type="InterPro" id="IPR036188">
    <property type="entry name" value="FAD/NAD-bd_sf"/>
</dbReference>
<evidence type="ECO:0000256" key="9">
    <source>
        <dbReference type="ARBA" id="ARBA00022827"/>
    </source>
</evidence>
<gene>
    <name evidence="19" type="ORF">METZ01_LOCUS19077</name>
</gene>
<dbReference type="Pfam" id="PF05187">
    <property type="entry name" value="Fer4_ETF_QO"/>
    <property type="match status" value="1"/>
</dbReference>
<evidence type="ECO:0000256" key="16">
    <source>
        <dbReference type="ARBA" id="ARBA00052682"/>
    </source>
</evidence>
<evidence type="ECO:0000256" key="11">
    <source>
        <dbReference type="ARBA" id="ARBA00023002"/>
    </source>
</evidence>
<dbReference type="AlphaFoldDB" id="A0A381PLA1"/>
<dbReference type="GO" id="GO:0005739">
    <property type="term" value="C:mitochondrion"/>
    <property type="evidence" value="ECO:0007669"/>
    <property type="project" value="UniProtKB-ARBA"/>
</dbReference>
<comment type="catalytic activity">
    <reaction evidence="16">
        <text>a ubiquinone + reduced [electron-transfer flavoprotein] = a ubiquinol + oxidized [electron-transfer flavoprotein] + H(+)</text>
        <dbReference type="Rhea" id="RHEA:24052"/>
        <dbReference type="Rhea" id="RHEA-COMP:9565"/>
        <dbReference type="Rhea" id="RHEA-COMP:9566"/>
        <dbReference type="Rhea" id="RHEA-COMP:10685"/>
        <dbReference type="Rhea" id="RHEA-COMP:10686"/>
        <dbReference type="ChEBI" id="CHEBI:15378"/>
        <dbReference type="ChEBI" id="CHEBI:16389"/>
        <dbReference type="ChEBI" id="CHEBI:17976"/>
        <dbReference type="ChEBI" id="CHEBI:57692"/>
        <dbReference type="ChEBI" id="CHEBI:58307"/>
        <dbReference type="EC" id="1.5.5.1"/>
    </reaction>
</comment>
<evidence type="ECO:0000313" key="19">
    <source>
        <dbReference type="EMBL" id="SUZ66223.1"/>
    </source>
</evidence>
<evidence type="ECO:0000256" key="10">
    <source>
        <dbReference type="ARBA" id="ARBA00022982"/>
    </source>
</evidence>
<dbReference type="PANTHER" id="PTHR10617:SF107">
    <property type="entry name" value="ELECTRON TRANSFER FLAVOPROTEIN-UBIQUINONE OXIDOREDUCTASE, MITOCHONDRIAL"/>
    <property type="match status" value="1"/>
</dbReference>
<dbReference type="Gene3D" id="3.50.50.60">
    <property type="entry name" value="FAD/NAD(P)-binding domain"/>
    <property type="match status" value="1"/>
</dbReference>
<dbReference type="GO" id="GO:0046872">
    <property type="term" value="F:metal ion binding"/>
    <property type="evidence" value="ECO:0007669"/>
    <property type="project" value="UniProtKB-KW"/>
</dbReference>
<dbReference type="PROSITE" id="PS51257">
    <property type="entry name" value="PROKAR_LIPOPROTEIN"/>
    <property type="match status" value="1"/>
</dbReference>
<keyword evidence="9" id="KW-0274">FAD</keyword>
<keyword evidence="6" id="KW-0004">4Fe-4S</keyword>
<reference evidence="19" key="1">
    <citation type="submission" date="2018-05" db="EMBL/GenBank/DDBJ databases">
        <authorList>
            <person name="Lanie J.A."/>
            <person name="Ng W.-L."/>
            <person name="Kazmierczak K.M."/>
            <person name="Andrzejewski T.M."/>
            <person name="Davidsen T.M."/>
            <person name="Wayne K.J."/>
            <person name="Tettelin H."/>
            <person name="Glass J.I."/>
            <person name="Rusch D."/>
            <person name="Podicherti R."/>
            <person name="Tsui H.-C.T."/>
            <person name="Winkler M.E."/>
        </authorList>
    </citation>
    <scope>NUCLEOTIDE SEQUENCE</scope>
</reference>
<keyword evidence="13" id="KW-0411">Iron-sulfur</keyword>
<dbReference type="Pfam" id="PF13450">
    <property type="entry name" value="NAD_binding_8"/>
    <property type="match status" value="1"/>
</dbReference>
<evidence type="ECO:0000256" key="2">
    <source>
        <dbReference type="ARBA" id="ARBA00001974"/>
    </source>
</evidence>
<dbReference type="Gene3D" id="3.30.9.90">
    <property type="match status" value="1"/>
</dbReference>
<dbReference type="Pfam" id="PF21162">
    <property type="entry name" value="ETFQO_UQ-bd"/>
    <property type="match status" value="1"/>
</dbReference>
<accession>A0A381PLA1</accession>
<dbReference type="InterPro" id="IPR007859">
    <property type="entry name" value="ETF-QO/FixX_C"/>
</dbReference>
<keyword evidence="8" id="KW-0479">Metal-binding</keyword>
<keyword evidence="7" id="KW-0285">Flavoprotein</keyword>
<dbReference type="GO" id="GO:0051539">
    <property type="term" value="F:4 iron, 4 sulfur cluster binding"/>
    <property type="evidence" value="ECO:0007669"/>
    <property type="project" value="UniProtKB-KW"/>
</dbReference>
<evidence type="ECO:0000256" key="12">
    <source>
        <dbReference type="ARBA" id="ARBA00023004"/>
    </source>
</evidence>
<feature type="domain" description="ETF-QO/FixC ubiquinone-binding" evidence="18">
    <location>
        <begin position="216"/>
        <end position="309"/>
    </location>
</feature>
<evidence type="ECO:0000256" key="6">
    <source>
        <dbReference type="ARBA" id="ARBA00022485"/>
    </source>
</evidence>
<feature type="domain" description="ETF-QO/FixX C-terminal" evidence="17">
    <location>
        <begin position="449"/>
        <end position="550"/>
    </location>
</feature>
<dbReference type="Gene3D" id="3.30.70.20">
    <property type="match status" value="1"/>
</dbReference>
<dbReference type="SUPFAM" id="SSF54373">
    <property type="entry name" value="FAD-linked reductases, C-terminal domain"/>
    <property type="match status" value="1"/>
</dbReference>